<evidence type="ECO:0000256" key="1">
    <source>
        <dbReference type="ARBA" id="ARBA00006484"/>
    </source>
</evidence>
<dbReference type="CDD" id="cd05233">
    <property type="entry name" value="SDR_c"/>
    <property type="match status" value="1"/>
</dbReference>
<dbReference type="InterPro" id="IPR002347">
    <property type="entry name" value="SDR_fam"/>
</dbReference>
<dbReference type="InterPro" id="IPR036291">
    <property type="entry name" value="NAD(P)-bd_dom_sf"/>
</dbReference>
<dbReference type="GO" id="GO:0016491">
    <property type="term" value="F:oxidoreductase activity"/>
    <property type="evidence" value="ECO:0007669"/>
    <property type="project" value="UniProtKB-KW"/>
</dbReference>
<dbReference type="RefSeq" id="WP_068911821.1">
    <property type="nucleotide sequence ID" value="NZ_MBEW02000041.1"/>
</dbReference>
<sequence length="259" mass="28613">MKNIAIVTGASSGMGKEFALQISKKVAIDEIWLIARSKEKLNETAKVIKLETTVEPKVIPLDLTKDDSFTNIQKRLASEKDNVKILVNSSGFGISGNVIDMDMDRQAEMIDLNCKALFKLTHICLPYMTRGSNVVQIASAAAYVPQPKFAVYAATKSFVLSLSIALHNELKEYGIGVTAVCPGPVDTNFFKANDKNNAEFSKFAKVIFKSPQYVAEKSIKAVDKKKIVVNTGLAVKLLYLATCSYKKIFFAFLSKSFYR</sequence>
<organism evidence="3 4">
    <name type="scientific">Criibacterium bergeronii</name>
    <dbReference type="NCBI Taxonomy" id="1871336"/>
    <lineage>
        <taxon>Bacteria</taxon>
        <taxon>Bacillati</taxon>
        <taxon>Bacillota</taxon>
        <taxon>Clostridia</taxon>
        <taxon>Peptostreptococcales</taxon>
        <taxon>Filifactoraceae</taxon>
        <taxon>Criibacterium</taxon>
    </lineage>
</organism>
<dbReference type="PANTHER" id="PTHR44196:SF2">
    <property type="entry name" value="SHORT-CHAIN DEHYDROGENASE-RELATED"/>
    <property type="match status" value="1"/>
</dbReference>
<keyword evidence="4" id="KW-1185">Reference proteome</keyword>
<dbReference type="InterPro" id="IPR020904">
    <property type="entry name" value="Sc_DH/Rdtase_CS"/>
</dbReference>
<comment type="similarity">
    <text evidence="1">Belongs to the short-chain dehydrogenases/reductases (SDR) family.</text>
</comment>
<dbReference type="Gene3D" id="3.40.50.720">
    <property type="entry name" value="NAD(P)-binding Rossmann-like Domain"/>
    <property type="match status" value="1"/>
</dbReference>
<reference evidence="3 4" key="1">
    <citation type="journal article" date="2016" name="Genome Announc.">
        <title>Draft Genome Sequence of Criibacterium bergeronii gen. nov., sp. nov., Strain CCRI-22567T, Isolated from a Vaginal Sample from a Woman with Bacterial Vaginosis.</title>
        <authorList>
            <person name="Maheux A.F."/>
            <person name="Berube E."/>
            <person name="Boudreau D.K."/>
            <person name="Raymond F."/>
            <person name="Corbeil J."/>
            <person name="Roy P.H."/>
            <person name="Boissinot M."/>
            <person name="Omar R.F."/>
        </authorList>
    </citation>
    <scope>NUCLEOTIDE SEQUENCE [LARGE SCALE GENOMIC DNA]</scope>
    <source>
        <strain evidence="3 4">CCRI-22567</strain>
    </source>
</reference>
<dbReference type="EMBL" id="MBEW02000041">
    <property type="protein sequence ID" value="RDY20412.1"/>
    <property type="molecule type" value="Genomic_DNA"/>
</dbReference>
<gene>
    <name evidence="3" type="ORF">BBG48_010170</name>
</gene>
<dbReference type="GO" id="GO:0016020">
    <property type="term" value="C:membrane"/>
    <property type="evidence" value="ECO:0007669"/>
    <property type="project" value="TreeGrafter"/>
</dbReference>
<proteinExistence type="inferred from homology"/>
<dbReference type="PRINTS" id="PR00081">
    <property type="entry name" value="GDHRDH"/>
</dbReference>
<protein>
    <submittedName>
        <fullName evidence="3">SDR family NAD(P)-dependent oxidoreductase</fullName>
    </submittedName>
</protein>
<comment type="caution">
    <text evidence="3">The sequence shown here is derived from an EMBL/GenBank/DDBJ whole genome shotgun (WGS) entry which is preliminary data.</text>
</comment>
<accession>A0A371IIV4</accession>
<evidence type="ECO:0000313" key="3">
    <source>
        <dbReference type="EMBL" id="RDY20412.1"/>
    </source>
</evidence>
<dbReference type="PROSITE" id="PS00061">
    <property type="entry name" value="ADH_SHORT"/>
    <property type="match status" value="1"/>
</dbReference>
<dbReference type="STRING" id="1871336.BBG48_01540"/>
<dbReference type="PIRSF" id="PIRSF000126">
    <property type="entry name" value="11-beta-HSD1"/>
    <property type="match status" value="1"/>
</dbReference>
<dbReference type="Pfam" id="PF00106">
    <property type="entry name" value="adh_short"/>
    <property type="match status" value="1"/>
</dbReference>
<name>A0A371IIV4_9FIRM</name>
<evidence type="ECO:0000256" key="2">
    <source>
        <dbReference type="ARBA" id="ARBA00023002"/>
    </source>
</evidence>
<dbReference type="Proteomes" id="UP000093352">
    <property type="component" value="Unassembled WGS sequence"/>
</dbReference>
<evidence type="ECO:0000313" key="4">
    <source>
        <dbReference type="Proteomes" id="UP000093352"/>
    </source>
</evidence>
<dbReference type="PANTHER" id="PTHR44196">
    <property type="entry name" value="DEHYDROGENASE/REDUCTASE SDR FAMILY MEMBER 7B"/>
    <property type="match status" value="1"/>
</dbReference>
<keyword evidence="2" id="KW-0560">Oxidoreductase</keyword>
<dbReference type="AlphaFoldDB" id="A0A371IIV4"/>
<dbReference type="SUPFAM" id="SSF51735">
    <property type="entry name" value="NAD(P)-binding Rossmann-fold domains"/>
    <property type="match status" value="1"/>
</dbReference>